<sequence>MTKTLLLSLLIFSGSVFADQASKQQKIDELINVMNMDAMVDSMYGQVEGMMKNMSAQMGVKPSEQAIFDKYYANMTNVLKTEMSWAKMQPMMVNVYDKHFNEQEISDMLGFYKTQTGQKILKKMPEVMQESMQMSQSLVQDAMPKIQAIAQELSEELKQSRQSNTEQN</sequence>
<feature type="chain" id="PRO_5022012665" description="DUF2059 domain-containing protein" evidence="1">
    <location>
        <begin position="19"/>
        <end position="168"/>
    </location>
</feature>
<organism evidence="3 4">
    <name type="scientific">Pseudoalteromonas espejiana</name>
    <dbReference type="NCBI Taxonomy" id="28107"/>
    <lineage>
        <taxon>Bacteria</taxon>
        <taxon>Pseudomonadati</taxon>
        <taxon>Pseudomonadota</taxon>
        <taxon>Gammaproteobacteria</taxon>
        <taxon>Alteromonadales</taxon>
        <taxon>Pseudoalteromonadaceae</taxon>
        <taxon>Pseudoalteromonas</taxon>
    </lineage>
</organism>
<evidence type="ECO:0000259" key="2">
    <source>
        <dbReference type="Pfam" id="PF09832"/>
    </source>
</evidence>
<dbReference type="OrthoDB" id="191313at2"/>
<reference evidence="3 4" key="1">
    <citation type="submission" date="2019-07" db="EMBL/GenBank/DDBJ databases">
        <title>Whole genome shotgun sequence of Pseudoalteromonas espejiana NBRC 102222.</title>
        <authorList>
            <person name="Hosoyama A."/>
            <person name="Uohara A."/>
            <person name="Ohji S."/>
            <person name="Ichikawa N."/>
        </authorList>
    </citation>
    <scope>NUCLEOTIDE SEQUENCE [LARGE SCALE GENOMIC DNA]</scope>
    <source>
        <strain evidence="3 4">NBRC 102222</strain>
    </source>
</reference>
<accession>A0A510XWX5</accession>
<dbReference type="InterPro" id="IPR018637">
    <property type="entry name" value="DUF2059"/>
</dbReference>
<name>A0A510XWX5_9GAMM</name>
<gene>
    <name evidence="3" type="ORF">PES01_23850</name>
</gene>
<dbReference type="RefSeq" id="WP_089347179.1">
    <property type="nucleotide sequence ID" value="NZ_BJUM01000022.1"/>
</dbReference>
<dbReference type="Proteomes" id="UP000321419">
    <property type="component" value="Unassembled WGS sequence"/>
</dbReference>
<dbReference type="Pfam" id="PF09832">
    <property type="entry name" value="DUF2059"/>
    <property type="match status" value="1"/>
</dbReference>
<feature type="domain" description="DUF2059" evidence="2">
    <location>
        <begin position="87"/>
        <end position="144"/>
    </location>
</feature>
<proteinExistence type="predicted"/>
<feature type="signal peptide" evidence="1">
    <location>
        <begin position="1"/>
        <end position="18"/>
    </location>
</feature>
<dbReference type="EMBL" id="BJUM01000022">
    <property type="protein sequence ID" value="GEK55540.1"/>
    <property type="molecule type" value="Genomic_DNA"/>
</dbReference>
<evidence type="ECO:0000313" key="4">
    <source>
        <dbReference type="Proteomes" id="UP000321419"/>
    </source>
</evidence>
<comment type="caution">
    <text evidence="3">The sequence shown here is derived from an EMBL/GenBank/DDBJ whole genome shotgun (WGS) entry which is preliminary data.</text>
</comment>
<evidence type="ECO:0000256" key="1">
    <source>
        <dbReference type="SAM" id="SignalP"/>
    </source>
</evidence>
<dbReference type="AlphaFoldDB" id="A0A510XWX5"/>
<keyword evidence="4" id="KW-1185">Reference proteome</keyword>
<protein>
    <recommendedName>
        <fullName evidence="2">DUF2059 domain-containing protein</fullName>
    </recommendedName>
</protein>
<evidence type="ECO:0000313" key="3">
    <source>
        <dbReference type="EMBL" id="GEK55540.1"/>
    </source>
</evidence>
<keyword evidence="1" id="KW-0732">Signal</keyword>